<dbReference type="InterPro" id="IPR044946">
    <property type="entry name" value="Restrct_endonuc_typeI_TRD_sf"/>
</dbReference>
<dbReference type="PANTHER" id="PTHR30408:SF12">
    <property type="entry name" value="TYPE I RESTRICTION ENZYME MJAVIII SPECIFICITY SUBUNIT"/>
    <property type="match status" value="1"/>
</dbReference>
<dbReference type="PANTHER" id="PTHR30408">
    <property type="entry name" value="TYPE-1 RESTRICTION ENZYME ECOKI SPECIFICITY PROTEIN"/>
    <property type="match status" value="1"/>
</dbReference>
<keyword evidence="1" id="KW-0680">Restriction system</keyword>
<dbReference type="EMBL" id="JBHRYE010000045">
    <property type="protein sequence ID" value="MFC3673451.1"/>
    <property type="molecule type" value="Genomic_DNA"/>
</dbReference>
<evidence type="ECO:0008006" key="5">
    <source>
        <dbReference type="Google" id="ProtNLM"/>
    </source>
</evidence>
<gene>
    <name evidence="3" type="ORF">ACFOOT_18670</name>
</gene>
<evidence type="ECO:0000313" key="3">
    <source>
        <dbReference type="EMBL" id="MFC3673451.1"/>
    </source>
</evidence>
<dbReference type="SUPFAM" id="SSF116734">
    <property type="entry name" value="DNA methylase specificity domain"/>
    <property type="match status" value="2"/>
</dbReference>
<name>A0ABV7V7N5_9SPHN</name>
<evidence type="ECO:0000313" key="4">
    <source>
        <dbReference type="Proteomes" id="UP001595683"/>
    </source>
</evidence>
<keyword evidence="4" id="KW-1185">Reference proteome</keyword>
<dbReference type="Proteomes" id="UP001595683">
    <property type="component" value="Unassembled WGS sequence"/>
</dbReference>
<sequence>MTWPMVALGEVMALDLDPQPVEAGCSYPNIGIYSFGRGTFVKPAIEAASTSASTLYRIRAGQIIYSRLFAFEGAYATVPAEQDGMFVSNEFPTFTVDASRADPRYIGWLFRWQETWRALRLGAVGMGDRRQRVHPDRLLAHRISLPHLAEQLRVVEKLDAAATAIEARSRAATGVDAEIDAMLAAAFARIIADAPRRPMAEVAPLVRRPVQIDPDAVYPELGVRSFGRGLFIKPDVVGAEVTWQSLYRIEAGDLVFSNIKAWEGAFAVAGSEHAGKHGSHRYLTCVPDLSLATAGYLWYYLQTDAGLRQIGQASVGSADRNRTLATKRLASINLPVPSLDAQHWFDGLQAKARSARLAQTAAVTELAALLPAMLHQAFGDGVSTI</sequence>
<dbReference type="Gene3D" id="3.90.220.20">
    <property type="entry name" value="DNA methylase specificity domains"/>
    <property type="match status" value="2"/>
</dbReference>
<protein>
    <recommendedName>
        <fullName evidence="5">Type I restriction enzyme S subunit</fullName>
    </recommendedName>
</protein>
<evidence type="ECO:0000256" key="2">
    <source>
        <dbReference type="ARBA" id="ARBA00023125"/>
    </source>
</evidence>
<dbReference type="RefSeq" id="WP_191326253.1">
    <property type="nucleotide sequence ID" value="NZ_BMZP01000036.1"/>
</dbReference>
<dbReference type="InterPro" id="IPR052021">
    <property type="entry name" value="Type-I_RS_S_subunit"/>
</dbReference>
<evidence type="ECO:0000256" key="1">
    <source>
        <dbReference type="ARBA" id="ARBA00022747"/>
    </source>
</evidence>
<proteinExistence type="predicted"/>
<keyword evidence="2" id="KW-0238">DNA-binding</keyword>
<organism evidence="3 4">
    <name type="scientific">Novosphingobium pokkalii</name>
    <dbReference type="NCBI Taxonomy" id="1770194"/>
    <lineage>
        <taxon>Bacteria</taxon>
        <taxon>Pseudomonadati</taxon>
        <taxon>Pseudomonadota</taxon>
        <taxon>Alphaproteobacteria</taxon>
        <taxon>Sphingomonadales</taxon>
        <taxon>Sphingomonadaceae</taxon>
        <taxon>Novosphingobium</taxon>
    </lineage>
</organism>
<comment type="caution">
    <text evidence="3">The sequence shown here is derived from an EMBL/GenBank/DDBJ whole genome shotgun (WGS) entry which is preliminary data.</text>
</comment>
<reference evidence="4" key="1">
    <citation type="journal article" date="2019" name="Int. J. Syst. Evol. Microbiol.">
        <title>The Global Catalogue of Microorganisms (GCM) 10K type strain sequencing project: providing services to taxonomists for standard genome sequencing and annotation.</title>
        <authorList>
            <consortium name="The Broad Institute Genomics Platform"/>
            <consortium name="The Broad Institute Genome Sequencing Center for Infectious Disease"/>
            <person name="Wu L."/>
            <person name="Ma J."/>
        </authorList>
    </citation>
    <scope>NUCLEOTIDE SEQUENCE [LARGE SCALE GENOMIC DNA]</scope>
    <source>
        <strain evidence="4">KCTC 42224</strain>
    </source>
</reference>
<accession>A0ABV7V7N5</accession>